<keyword evidence="1" id="KW-1133">Transmembrane helix</keyword>
<dbReference type="OrthoDB" id="101755at2157"/>
<feature type="transmembrane region" description="Helical" evidence="1">
    <location>
        <begin position="73"/>
        <end position="106"/>
    </location>
</feature>
<feature type="domain" description="NERD" evidence="2">
    <location>
        <begin position="115"/>
        <end position="232"/>
    </location>
</feature>
<dbReference type="RefSeq" id="WP_112093928.1">
    <property type="nucleotide sequence ID" value="NZ_QLOE01000004.1"/>
</dbReference>
<organism evidence="3 4">
    <name type="scientific">Methanothermobacter tenebrarum</name>
    <dbReference type="NCBI Taxonomy" id="680118"/>
    <lineage>
        <taxon>Archaea</taxon>
        <taxon>Methanobacteriati</taxon>
        <taxon>Methanobacteriota</taxon>
        <taxon>Methanomada group</taxon>
        <taxon>Methanobacteria</taxon>
        <taxon>Methanobacteriales</taxon>
        <taxon>Methanobacteriaceae</taxon>
        <taxon>Methanothermobacter</taxon>
    </lineage>
</organism>
<dbReference type="Proteomes" id="UP000249782">
    <property type="component" value="Unassembled WGS sequence"/>
</dbReference>
<evidence type="ECO:0000259" key="2">
    <source>
        <dbReference type="PROSITE" id="PS50965"/>
    </source>
</evidence>
<comment type="caution">
    <text evidence="3">The sequence shown here is derived from an EMBL/GenBank/DDBJ whole genome shotgun (WGS) entry which is preliminary data.</text>
</comment>
<evidence type="ECO:0000313" key="4">
    <source>
        <dbReference type="Proteomes" id="UP000249782"/>
    </source>
</evidence>
<reference evidence="3 4" key="1">
    <citation type="submission" date="2018-06" db="EMBL/GenBank/DDBJ databases">
        <title>Draft genome sequence of hyperthermophilic methanogen Methanothermobacter tenebrarum sp. MCM-B 1447.</title>
        <authorList>
            <person name="Pore S.D."/>
            <person name="Dagar S."/>
            <person name="Dhakephalkar P.K."/>
        </authorList>
    </citation>
    <scope>NUCLEOTIDE SEQUENCE [LARGE SCALE GENOMIC DNA]</scope>
    <source>
        <strain evidence="3 4">MCM B 1447</strain>
    </source>
</reference>
<keyword evidence="4" id="KW-1185">Reference proteome</keyword>
<dbReference type="AlphaFoldDB" id="A0A328PBY4"/>
<protein>
    <recommendedName>
        <fullName evidence="2">NERD domain-containing protein</fullName>
    </recommendedName>
</protein>
<keyword evidence="1" id="KW-0472">Membrane</keyword>
<gene>
    <name evidence="3" type="ORF">DPC56_04800</name>
</gene>
<keyword evidence="1" id="KW-0812">Transmembrane</keyword>
<accession>A0A328PBY4</accession>
<dbReference type="EMBL" id="QLOE01000004">
    <property type="protein sequence ID" value="RAO79240.1"/>
    <property type="molecule type" value="Genomic_DNA"/>
</dbReference>
<proteinExistence type="predicted"/>
<evidence type="ECO:0000313" key="3">
    <source>
        <dbReference type="EMBL" id="RAO79240.1"/>
    </source>
</evidence>
<dbReference type="Pfam" id="PF08378">
    <property type="entry name" value="NERD"/>
    <property type="match status" value="1"/>
</dbReference>
<dbReference type="InterPro" id="IPR011528">
    <property type="entry name" value="NERD"/>
</dbReference>
<evidence type="ECO:0000256" key="1">
    <source>
        <dbReference type="SAM" id="Phobius"/>
    </source>
</evidence>
<sequence length="283" mass="32609">MPCLICDKCNVYYEIEDEEEIFEFCECGNRLKYYESLEEYYEEIESEEPIRETIRLRRSYTEIRSREYTLIEILGAVMSIIGIIGLIMGSAIGMLFLIGILTFTYAKSKGYSWKKGLEGEKIVSHYLETLPQSYVVFNDVKLPGSRGNIDHVVIGPTGILVIETKNYEGEYIIKGDEWYLKKGPTLNPKKEKRITKKPGKQAKANALILRDFLSDNIDMRPWVHAIVALTSQKPHKVLTEHYSVLQPEEIPEFIMSKKGRFTEDSIEKATELLSQYSAEVSFM</sequence>
<name>A0A328PBY4_9EURY</name>
<dbReference type="PROSITE" id="PS50965">
    <property type="entry name" value="NERD"/>
    <property type="match status" value="1"/>
</dbReference>